<dbReference type="RefSeq" id="WP_151117998.1">
    <property type="nucleotide sequence ID" value="NZ_CP042582.1"/>
</dbReference>
<accession>A0A5J6MYX9</accession>
<evidence type="ECO:0000313" key="5">
    <source>
        <dbReference type="EMBL" id="QEX22521.1"/>
    </source>
</evidence>
<dbReference type="Gene3D" id="3.40.640.10">
    <property type="entry name" value="Type I PLP-dependent aspartate aminotransferase-like (Major domain)"/>
    <property type="match status" value="1"/>
</dbReference>
<dbReference type="InterPro" id="IPR015421">
    <property type="entry name" value="PyrdxlP-dep_Trfase_major"/>
</dbReference>
<keyword evidence="2 4" id="KW-0663">Pyridoxal phosphate</keyword>
<evidence type="ECO:0000256" key="2">
    <source>
        <dbReference type="ARBA" id="ARBA00022898"/>
    </source>
</evidence>
<dbReference type="PANTHER" id="PTHR32328:SF0">
    <property type="entry name" value="L-SERYL-TRNA(SEC) SELENIUM TRANSFERASE"/>
    <property type="match status" value="1"/>
</dbReference>
<evidence type="ECO:0000256" key="4">
    <source>
        <dbReference type="PIRSR" id="PIRSR618319-50"/>
    </source>
</evidence>
<dbReference type="EMBL" id="CP042582">
    <property type="protein sequence ID" value="QEX22521.1"/>
    <property type="molecule type" value="Genomic_DNA"/>
</dbReference>
<comment type="cofactor">
    <cofactor evidence="1 4">
        <name>pyridoxal 5'-phosphate</name>
        <dbReference type="ChEBI" id="CHEBI:597326"/>
    </cofactor>
</comment>
<dbReference type="InterPro" id="IPR015424">
    <property type="entry name" value="PyrdxlP-dep_Trfase"/>
</dbReference>
<dbReference type="SUPFAM" id="SSF53383">
    <property type="entry name" value="PLP-dependent transferases"/>
    <property type="match status" value="1"/>
</dbReference>
<dbReference type="GO" id="GO:0004125">
    <property type="term" value="F:L-seryl-tRNA(Sec) selenium transferase activity"/>
    <property type="evidence" value="ECO:0007669"/>
    <property type="project" value="TreeGrafter"/>
</dbReference>
<dbReference type="OrthoDB" id="9787096at2"/>
<proteinExistence type="inferred from homology"/>
<keyword evidence="6" id="KW-1185">Reference proteome</keyword>
<dbReference type="Proteomes" id="UP000325797">
    <property type="component" value="Chromosome"/>
</dbReference>
<dbReference type="Pfam" id="PF03841">
    <property type="entry name" value="SelA"/>
    <property type="match status" value="1"/>
</dbReference>
<evidence type="ECO:0000313" key="6">
    <source>
        <dbReference type="Proteomes" id="UP000325797"/>
    </source>
</evidence>
<evidence type="ECO:0000256" key="3">
    <source>
        <dbReference type="ARBA" id="ARBA00044507"/>
    </source>
</evidence>
<dbReference type="KEGG" id="hadh:FRZ61_24530"/>
<evidence type="ECO:0000256" key="1">
    <source>
        <dbReference type="ARBA" id="ARBA00001933"/>
    </source>
</evidence>
<organism evidence="5 6">
    <name type="scientific">Hypericibacter adhaerens</name>
    <dbReference type="NCBI Taxonomy" id="2602016"/>
    <lineage>
        <taxon>Bacteria</taxon>
        <taxon>Pseudomonadati</taxon>
        <taxon>Pseudomonadota</taxon>
        <taxon>Alphaproteobacteria</taxon>
        <taxon>Rhodospirillales</taxon>
        <taxon>Dongiaceae</taxon>
        <taxon>Hypericibacter</taxon>
    </lineage>
</organism>
<feature type="modified residue" description="N6-(pyridoxal phosphate)lysine" evidence="4">
    <location>
        <position position="216"/>
    </location>
</feature>
<keyword evidence="5" id="KW-0808">Transferase</keyword>
<dbReference type="AlphaFoldDB" id="A0A5J6MYX9"/>
<gene>
    <name evidence="5" type="primary">selA</name>
    <name evidence="5" type="ORF">FRZ61_24530</name>
</gene>
<protein>
    <submittedName>
        <fullName evidence="5">Putative transferase</fullName>
    </submittedName>
</protein>
<sequence>MTNVFERLGAATLINAYGPMTRFGGGIMGEEVAAAMREATQYCVDMPALQAAASRIIADVTGAEAGIVTSGASAGLLLGTAACVTGLDAAKMNRLPDLTGMKNEIVVMRGQRNSYDRALRAVGVTLVEVGVSDRANGTGIRDADLSEIREAVGERTAAIFYLAKPQALPRLTEVASLAHELGVPVLVDAAAELPPLANLKRFIAEGADLVAFSGGKMIGGPQGSGLLCGRRDLVAAALLQQLDLDYTYDEWNPPPALIDKQRLQGVPRHGVGRSCKTGKEQIVGLLTALQVFARESDRDREARWQTLAERLAGLLQGLSSPSLAARVIADPDGSGIPVVELRLGSARRHVNGREVLHGLRSGSPRIEVNPWRPEEGLLILSPACLREDDVPAIAKRFGEILGAS</sequence>
<dbReference type="PANTHER" id="PTHR32328">
    <property type="entry name" value="L-SERYL-TRNA(SEC) SELENIUM TRANSFERASE"/>
    <property type="match status" value="1"/>
</dbReference>
<name>A0A5J6MYX9_9PROT</name>
<dbReference type="InterPro" id="IPR018319">
    <property type="entry name" value="SelA-like"/>
</dbReference>
<comment type="similarity">
    <text evidence="3">Belongs to the SelA family.</text>
</comment>
<reference evidence="5 6" key="1">
    <citation type="submission" date="2019-08" db="EMBL/GenBank/DDBJ databases">
        <title>Hyperibacter terrae gen. nov., sp. nov. and Hyperibacter viscosus sp. nov., two new members in the family Rhodospirillaceae isolated from the rhizosphere of Hypericum perforatum.</title>
        <authorList>
            <person name="Noviana Z."/>
        </authorList>
    </citation>
    <scope>NUCLEOTIDE SEQUENCE [LARGE SCALE GENOMIC DNA]</scope>
    <source>
        <strain evidence="5 6">R5959</strain>
    </source>
</reference>